<keyword evidence="1" id="KW-1185">Reference proteome</keyword>
<dbReference type="WBParaSite" id="Gr19_v10_g5739.t1">
    <property type="protein sequence ID" value="Gr19_v10_g5739.t1"/>
    <property type="gene ID" value="Gr19_v10_g5739"/>
</dbReference>
<evidence type="ECO:0000313" key="2">
    <source>
        <dbReference type="WBParaSite" id="Gr19_v10_g5739.t1"/>
    </source>
</evidence>
<dbReference type="Proteomes" id="UP000887572">
    <property type="component" value="Unplaced"/>
</dbReference>
<sequence length="141" mass="15365">MNGAVAEMDLNLELCDDNSTDKNYKTLYNLIVSVDCNADKIDLNKFAIAAAELINANAGDARLTQIRTGIAGFRVQSANHYTMRPHDSAIIWVSGLFDSGLFDRGLFDSGLFDSTGQFDSGGRFDSGFFDSIDTDRAALVH</sequence>
<name>A0A914HYU5_GLORO</name>
<accession>A0A914HYU5</accession>
<organism evidence="1 2">
    <name type="scientific">Globodera rostochiensis</name>
    <name type="common">Golden nematode worm</name>
    <name type="synonym">Heterodera rostochiensis</name>
    <dbReference type="NCBI Taxonomy" id="31243"/>
    <lineage>
        <taxon>Eukaryota</taxon>
        <taxon>Metazoa</taxon>
        <taxon>Ecdysozoa</taxon>
        <taxon>Nematoda</taxon>
        <taxon>Chromadorea</taxon>
        <taxon>Rhabditida</taxon>
        <taxon>Tylenchina</taxon>
        <taxon>Tylenchomorpha</taxon>
        <taxon>Tylenchoidea</taxon>
        <taxon>Heteroderidae</taxon>
        <taxon>Heteroderinae</taxon>
        <taxon>Globodera</taxon>
    </lineage>
</organism>
<dbReference type="AlphaFoldDB" id="A0A914HYU5"/>
<protein>
    <submittedName>
        <fullName evidence="2">Uncharacterized protein</fullName>
    </submittedName>
</protein>
<evidence type="ECO:0000313" key="1">
    <source>
        <dbReference type="Proteomes" id="UP000887572"/>
    </source>
</evidence>
<proteinExistence type="predicted"/>
<reference evidence="2" key="1">
    <citation type="submission" date="2022-11" db="UniProtKB">
        <authorList>
            <consortium name="WormBaseParasite"/>
        </authorList>
    </citation>
    <scope>IDENTIFICATION</scope>
</reference>